<dbReference type="GO" id="GO:0016791">
    <property type="term" value="F:phosphatase activity"/>
    <property type="evidence" value="ECO:0007669"/>
    <property type="project" value="TreeGrafter"/>
</dbReference>
<name>A0A840J295_9PSEU</name>
<dbReference type="PANTHER" id="PTHR43156">
    <property type="entry name" value="STAGE II SPORULATION PROTEIN E-RELATED"/>
    <property type="match status" value="1"/>
</dbReference>
<dbReference type="Gene3D" id="3.30.750.24">
    <property type="entry name" value="STAS domain"/>
    <property type="match status" value="1"/>
</dbReference>
<accession>A0A840J295</accession>
<dbReference type="InterPro" id="IPR013656">
    <property type="entry name" value="PAS_4"/>
</dbReference>
<evidence type="ECO:0000259" key="4">
    <source>
        <dbReference type="PROSITE" id="PS50801"/>
    </source>
</evidence>
<dbReference type="InterPro" id="IPR002645">
    <property type="entry name" value="STAS_dom"/>
</dbReference>
<dbReference type="Proteomes" id="UP000581769">
    <property type="component" value="Unassembled WGS sequence"/>
</dbReference>
<evidence type="ECO:0000313" key="7">
    <source>
        <dbReference type="Proteomes" id="UP000581769"/>
    </source>
</evidence>
<dbReference type="Gene3D" id="3.30.450.20">
    <property type="entry name" value="PAS domain"/>
    <property type="match status" value="1"/>
</dbReference>
<dbReference type="Pfam" id="PF07228">
    <property type="entry name" value="SpoIIE"/>
    <property type="match status" value="1"/>
</dbReference>
<dbReference type="Gene3D" id="3.60.40.10">
    <property type="entry name" value="PPM-type phosphatase domain"/>
    <property type="match status" value="1"/>
</dbReference>
<dbReference type="PROSITE" id="PS51746">
    <property type="entry name" value="PPM_2"/>
    <property type="match status" value="1"/>
</dbReference>
<reference evidence="6 7" key="1">
    <citation type="submission" date="2020-08" db="EMBL/GenBank/DDBJ databases">
        <title>Sequencing the genomes of 1000 actinobacteria strains.</title>
        <authorList>
            <person name="Klenk H.-P."/>
        </authorList>
    </citation>
    <scope>NUCLEOTIDE SEQUENCE [LARGE SCALE GENOMIC DNA]</scope>
    <source>
        <strain evidence="6 7">DSM 45859</strain>
    </source>
</reference>
<comment type="caution">
    <text evidence="6">The sequence shown here is derived from an EMBL/GenBank/DDBJ whole genome shotgun (WGS) entry which is preliminary data.</text>
</comment>
<dbReference type="SUPFAM" id="SSF55874">
    <property type="entry name" value="ATPase domain of HSP90 chaperone/DNA topoisomerase II/histidine kinase"/>
    <property type="match status" value="1"/>
</dbReference>
<dbReference type="PROSITE" id="PS50113">
    <property type="entry name" value="PAC"/>
    <property type="match status" value="1"/>
</dbReference>
<dbReference type="EMBL" id="JACHMG010000001">
    <property type="protein sequence ID" value="MBB4689136.1"/>
    <property type="molecule type" value="Genomic_DNA"/>
</dbReference>
<protein>
    <submittedName>
        <fullName evidence="6">PAS domain S-box-containing protein</fullName>
    </submittedName>
</protein>
<keyword evidence="1" id="KW-0378">Hydrolase</keyword>
<feature type="domain" description="PAC" evidence="3">
    <location>
        <begin position="86"/>
        <end position="141"/>
    </location>
</feature>
<evidence type="ECO:0000259" key="3">
    <source>
        <dbReference type="PROSITE" id="PS50113"/>
    </source>
</evidence>
<keyword evidence="7" id="KW-1185">Reference proteome</keyword>
<dbReference type="InterPro" id="IPR052016">
    <property type="entry name" value="Bact_Sigma-Reg"/>
</dbReference>
<dbReference type="InterPro" id="IPR001932">
    <property type="entry name" value="PPM-type_phosphatase-like_dom"/>
</dbReference>
<dbReference type="NCBIfam" id="TIGR00229">
    <property type="entry name" value="sensory_box"/>
    <property type="match status" value="1"/>
</dbReference>
<dbReference type="InterPro" id="IPR000700">
    <property type="entry name" value="PAS-assoc_C"/>
</dbReference>
<dbReference type="InterPro" id="IPR036513">
    <property type="entry name" value="STAS_dom_sf"/>
</dbReference>
<dbReference type="RefSeq" id="WP_221458062.1">
    <property type="nucleotide sequence ID" value="NZ_JACHMG010000001.1"/>
</dbReference>
<dbReference type="SMART" id="SM00387">
    <property type="entry name" value="HATPase_c"/>
    <property type="match status" value="1"/>
</dbReference>
<evidence type="ECO:0000256" key="1">
    <source>
        <dbReference type="ARBA" id="ARBA00022801"/>
    </source>
</evidence>
<dbReference type="InterPro" id="IPR036890">
    <property type="entry name" value="HATPase_C_sf"/>
</dbReference>
<dbReference type="Gene3D" id="3.30.565.10">
    <property type="entry name" value="Histidine kinase-like ATPase, C-terminal domain"/>
    <property type="match status" value="1"/>
</dbReference>
<feature type="domain" description="PPM-type phosphatase" evidence="5">
    <location>
        <begin position="174"/>
        <end position="393"/>
    </location>
</feature>
<gene>
    <name evidence="6" type="ORF">BJY18_006621</name>
</gene>
<dbReference type="InterPro" id="IPR036457">
    <property type="entry name" value="PPM-type-like_dom_sf"/>
</dbReference>
<keyword evidence="2" id="KW-0175">Coiled coil</keyword>
<evidence type="ECO:0000256" key="2">
    <source>
        <dbReference type="SAM" id="Coils"/>
    </source>
</evidence>
<dbReference type="AlphaFoldDB" id="A0A840J295"/>
<dbReference type="SUPFAM" id="SSF55785">
    <property type="entry name" value="PYP-like sensor domain (PAS domain)"/>
    <property type="match status" value="1"/>
</dbReference>
<dbReference type="InterPro" id="IPR035965">
    <property type="entry name" value="PAS-like_dom_sf"/>
</dbReference>
<proteinExistence type="predicted"/>
<dbReference type="SUPFAM" id="SSF81606">
    <property type="entry name" value="PP2C-like"/>
    <property type="match status" value="1"/>
</dbReference>
<feature type="domain" description="STAS" evidence="4">
    <location>
        <begin position="568"/>
        <end position="615"/>
    </location>
</feature>
<sequence>MADEADERIGDARTVRDRFESLGLMAISYHGPELRVVAANAAFRAFAGNQHLVGHTIRELFPEWEGQQLIQVPEHVLRTGESRIGREWRIQVEREDTGQVRECFVDYFAEPYRDTDGTVVGVNGYCIDVSEQVRRRQEEQHRATHAEQRYEQAREVVTELQRRLLPSGLPVLPSAQVAGSYLLVDVENAAGGDWFDAIPVSADRVALVVGDVVGHGVAASAAMGQLRAVLQDRLDETGDVLTAVRAADRVADRVAEASAATVCAALVDLADGTVTCCSAGHPPPLLAGADSARYLPASGNGPLGTGSDYSVVTDRLDLGQVVLLYSDGILERPGREPAAATAELARTVADAVAGRGLADHELSAVDRACTHTLELLVRLTGHTDDITLLAAQRRTPSAPLRLCMPTGPDAIGTARRDLDSWLRNQEAGDEDRSALAHAVSELVTNAVEHGHPDSTAGTITISADLDAGGVVRVVVADDGQWRERSRPGDESFRRDHGLGLAMTARFVDALDLDHDESGTTAILRHRLSRPARLLTTGQLSDGVPVRGPDELRELTLVLDQPHAPGNRIAVYGPLDATNIDHVAAELDRFTLGGTHDLTVDLTAVTHLASTAVKLLSPVSAPGDGHRRPPLCLYAPLGSVAHQVLTLVAVPHTTTDPDVAPGAGGFGAPPDG</sequence>
<dbReference type="SMART" id="SM00331">
    <property type="entry name" value="PP2C_SIG"/>
    <property type="match status" value="1"/>
</dbReference>
<dbReference type="CDD" id="cd16936">
    <property type="entry name" value="HATPase_RsbW-like"/>
    <property type="match status" value="1"/>
</dbReference>
<feature type="coiled-coil region" evidence="2">
    <location>
        <begin position="136"/>
        <end position="163"/>
    </location>
</feature>
<dbReference type="PROSITE" id="PS50801">
    <property type="entry name" value="STAS"/>
    <property type="match status" value="1"/>
</dbReference>
<dbReference type="Pfam" id="PF13581">
    <property type="entry name" value="HATPase_c_2"/>
    <property type="match status" value="1"/>
</dbReference>
<dbReference type="Pfam" id="PF08448">
    <property type="entry name" value="PAS_4"/>
    <property type="match status" value="1"/>
</dbReference>
<evidence type="ECO:0000259" key="5">
    <source>
        <dbReference type="PROSITE" id="PS51746"/>
    </source>
</evidence>
<dbReference type="InterPro" id="IPR003594">
    <property type="entry name" value="HATPase_dom"/>
</dbReference>
<dbReference type="PANTHER" id="PTHR43156:SF2">
    <property type="entry name" value="STAGE II SPORULATION PROTEIN E"/>
    <property type="match status" value="1"/>
</dbReference>
<evidence type="ECO:0000313" key="6">
    <source>
        <dbReference type="EMBL" id="MBB4689136.1"/>
    </source>
</evidence>
<dbReference type="InterPro" id="IPR000014">
    <property type="entry name" value="PAS"/>
</dbReference>
<organism evidence="6 7">
    <name type="scientific">Amycolatopsis jiangsuensis</name>
    <dbReference type="NCBI Taxonomy" id="1181879"/>
    <lineage>
        <taxon>Bacteria</taxon>
        <taxon>Bacillati</taxon>
        <taxon>Actinomycetota</taxon>
        <taxon>Actinomycetes</taxon>
        <taxon>Pseudonocardiales</taxon>
        <taxon>Pseudonocardiaceae</taxon>
        <taxon>Amycolatopsis</taxon>
    </lineage>
</organism>